<keyword evidence="8" id="KW-0411">Iron-sulfur</keyword>
<keyword evidence="4" id="KW-0808">Transferase</keyword>
<dbReference type="InterPro" id="IPR015421">
    <property type="entry name" value="PyrdxlP-dep_Trfase_major"/>
</dbReference>
<dbReference type="Proteomes" id="UP000321513">
    <property type="component" value="Unassembled WGS sequence"/>
</dbReference>
<dbReference type="SUPFAM" id="SSF53383">
    <property type="entry name" value="PLP-dependent transferases"/>
    <property type="match status" value="1"/>
</dbReference>
<evidence type="ECO:0000256" key="3">
    <source>
        <dbReference type="ARBA" id="ARBA00012239"/>
    </source>
</evidence>
<sequence length="379" mass="41493">MNVYFDNAATTLLDEEVFEGMLPYIRYHYGNPSSSHSHGRQARSAVEDARKTIARLLGAQPCEIFFTSGGTEADNTAILSAVRGLDIKHAITSKLEHHAVLNTLKAFERNGEIRVSYILNDNCGNLNLDHLEYLLKTNERSLVSVMHGNNEIGNINDIAAIGEICKKYDAVFHSDTVQTMAHYEFDVSKLSVDFIVGSAHKFHGPKGVGFLYARKTITPVPLINGGSQERHLRAGTENVAGIVGLATALEIAYRNLDEQQLHIEKLKRCCIERLQNEIPGIQFNGNSALGTKSLYTVISTSLPATGTDLLSSLDYNGISASGGSACNSASVNSSHVLAALNREGNRQTIRFSFSKYNSLQEIDFLIEKLSTVCKERAVA</sequence>
<dbReference type="InterPro" id="IPR000192">
    <property type="entry name" value="Aminotrans_V_dom"/>
</dbReference>
<dbReference type="PANTHER" id="PTHR11601">
    <property type="entry name" value="CYSTEINE DESULFURYLASE FAMILY MEMBER"/>
    <property type="match status" value="1"/>
</dbReference>
<dbReference type="AlphaFoldDB" id="A0A512BGU6"/>
<name>A0A512BGU6_9BACT</name>
<keyword evidence="7" id="KW-0408">Iron</keyword>
<evidence type="ECO:0000256" key="8">
    <source>
        <dbReference type="ARBA" id="ARBA00023014"/>
    </source>
</evidence>
<comment type="catalytic activity">
    <reaction evidence="9">
        <text>(sulfur carrier)-H + L-cysteine = (sulfur carrier)-SH + L-alanine</text>
        <dbReference type="Rhea" id="RHEA:43892"/>
        <dbReference type="Rhea" id="RHEA-COMP:14737"/>
        <dbReference type="Rhea" id="RHEA-COMP:14739"/>
        <dbReference type="ChEBI" id="CHEBI:29917"/>
        <dbReference type="ChEBI" id="CHEBI:35235"/>
        <dbReference type="ChEBI" id="CHEBI:57972"/>
        <dbReference type="ChEBI" id="CHEBI:64428"/>
        <dbReference type="EC" id="2.8.1.7"/>
    </reaction>
</comment>
<dbReference type="InterPro" id="IPR020578">
    <property type="entry name" value="Aminotrans_V_PyrdxlP_BS"/>
</dbReference>
<dbReference type="OrthoDB" id="9804366at2"/>
<dbReference type="RefSeq" id="WP_147205301.1">
    <property type="nucleotide sequence ID" value="NZ_BJYT01000017.1"/>
</dbReference>
<keyword evidence="13" id="KW-1185">Reference proteome</keyword>
<dbReference type="GO" id="GO:0031071">
    <property type="term" value="F:cysteine desulfurase activity"/>
    <property type="evidence" value="ECO:0007669"/>
    <property type="project" value="UniProtKB-EC"/>
</dbReference>
<protein>
    <recommendedName>
        <fullName evidence="3">cysteine desulfurase</fullName>
        <ecNumber evidence="3">2.8.1.7</ecNumber>
    </recommendedName>
</protein>
<evidence type="ECO:0000259" key="11">
    <source>
        <dbReference type="Pfam" id="PF00266"/>
    </source>
</evidence>
<dbReference type="PANTHER" id="PTHR11601:SF34">
    <property type="entry name" value="CYSTEINE DESULFURASE"/>
    <property type="match status" value="1"/>
</dbReference>
<feature type="domain" description="Aminotransferase class V" evidence="11">
    <location>
        <begin position="3"/>
        <end position="365"/>
    </location>
</feature>
<dbReference type="InterPro" id="IPR015422">
    <property type="entry name" value="PyrdxlP-dep_Trfase_small"/>
</dbReference>
<evidence type="ECO:0000256" key="10">
    <source>
        <dbReference type="RuleBase" id="RU004504"/>
    </source>
</evidence>
<reference evidence="12 13" key="1">
    <citation type="submission" date="2019-07" db="EMBL/GenBank/DDBJ databases">
        <title>Whole genome shotgun sequence of Segetibacter aerophilus NBRC 106135.</title>
        <authorList>
            <person name="Hosoyama A."/>
            <person name="Uohara A."/>
            <person name="Ohji S."/>
            <person name="Ichikawa N."/>
        </authorList>
    </citation>
    <scope>NUCLEOTIDE SEQUENCE [LARGE SCALE GENOMIC DNA]</scope>
    <source>
        <strain evidence="12 13">NBRC 106135</strain>
    </source>
</reference>
<evidence type="ECO:0000256" key="6">
    <source>
        <dbReference type="ARBA" id="ARBA00022898"/>
    </source>
</evidence>
<dbReference type="PIRSF" id="PIRSF005572">
    <property type="entry name" value="NifS"/>
    <property type="match status" value="1"/>
</dbReference>
<dbReference type="EC" id="2.8.1.7" evidence="3"/>
<organism evidence="12 13">
    <name type="scientific">Segetibacter aerophilus</name>
    <dbReference type="NCBI Taxonomy" id="670293"/>
    <lineage>
        <taxon>Bacteria</taxon>
        <taxon>Pseudomonadati</taxon>
        <taxon>Bacteroidota</taxon>
        <taxon>Chitinophagia</taxon>
        <taxon>Chitinophagales</taxon>
        <taxon>Chitinophagaceae</taxon>
        <taxon>Segetibacter</taxon>
    </lineage>
</organism>
<dbReference type="Gene3D" id="3.90.1150.10">
    <property type="entry name" value="Aspartate Aminotransferase, domain 1"/>
    <property type="match status" value="1"/>
</dbReference>
<dbReference type="EMBL" id="BJYT01000017">
    <property type="protein sequence ID" value="GEO11189.1"/>
    <property type="molecule type" value="Genomic_DNA"/>
</dbReference>
<evidence type="ECO:0000256" key="1">
    <source>
        <dbReference type="ARBA" id="ARBA00001933"/>
    </source>
</evidence>
<comment type="similarity">
    <text evidence="2">Belongs to the class-V pyridoxal-phosphate-dependent aminotransferase family. NifS/IscS subfamily.</text>
</comment>
<evidence type="ECO:0000313" key="12">
    <source>
        <dbReference type="EMBL" id="GEO11189.1"/>
    </source>
</evidence>
<evidence type="ECO:0000313" key="13">
    <source>
        <dbReference type="Proteomes" id="UP000321513"/>
    </source>
</evidence>
<dbReference type="InterPro" id="IPR016454">
    <property type="entry name" value="Cysteine_dSase"/>
</dbReference>
<proteinExistence type="inferred from homology"/>
<accession>A0A512BGU6</accession>
<keyword evidence="5" id="KW-0479">Metal-binding</keyword>
<dbReference type="Gene3D" id="3.40.640.10">
    <property type="entry name" value="Type I PLP-dependent aspartate aminotransferase-like (Major domain)"/>
    <property type="match status" value="1"/>
</dbReference>
<evidence type="ECO:0000256" key="9">
    <source>
        <dbReference type="ARBA" id="ARBA00050776"/>
    </source>
</evidence>
<comment type="caution">
    <text evidence="12">The sequence shown here is derived from an EMBL/GenBank/DDBJ whole genome shotgun (WGS) entry which is preliminary data.</text>
</comment>
<dbReference type="GO" id="GO:0046872">
    <property type="term" value="F:metal ion binding"/>
    <property type="evidence" value="ECO:0007669"/>
    <property type="project" value="UniProtKB-KW"/>
</dbReference>
<dbReference type="GO" id="GO:0051536">
    <property type="term" value="F:iron-sulfur cluster binding"/>
    <property type="evidence" value="ECO:0007669"/>
    <property type="project" value="UniProtKB-KW"/>
</dbReference>
<dbReference type="Pfam" id="PF00266">
    <property type="entry name" value="Aminotran_5"/>
    <property type="match status" value="1"/>
</dbReference>
<gene>
    <name evidence="12" type="ORF">SAE01_36850</name>
</gene>
<evidence type="ECO:0000256" key="7">
    <source>
        <dbReference type="ARBA" id="ARBA00023004"/>
    </source>
</evidence>
<evidence type="ECO:0000256" key="4">
    <source>
        <dbReference type="ARBA" id="ARBA00022679"/>
    </source>
</evidence>
<dbReference type="PROSITE" id="PS00595">
    <property type="entry name" value="AA_TRANSFER_CLASS_5"/>
    <property type="match status" value="1"/>
</dbReference>
<comment type="cofactor">
    <cofactor evidence="1 10">
        <name>pyridoxal 5'-phosphate</name>
        <dbReference type="ChEBI" id="CHEBI:597326"/>
    </cofactor>
</comment>
<evidence type="ECO:0000256" key="2">
    <source>
        <dbReference type="ARBA" id="ARBA00006490"/>
    </source>
</evidence>
<dbReference type="Gene3D" id="1.10.260.50">
    <property type="match status" value="1"/>
</dbReference>
<keyword evidence="6" id="KW-0663">Pyridoxal phosphate</keyword>
<dbReference type="InterPro" id="IPR015424">
    <property type="entry name" value="PyrdxlP-dep_Trfase"/>
</dbReference>
<evidence type="ECO:0000256" key="5">
    <source>
        <dbReference type="ARBA" id="ARBA00022723"/>
    </source>
</evidence>